<dbReference type="Pfam" id="PF03178">
    <property type="entry name" value="CPSF_A"/>
    <property type="match status" value="1"/>
</dbReference>
<evidence type="ECO:0000313" key="12">
    <source>
        <dbReference type="Proteomes" id="UP000694701"/>
    </source>
</evidence>
<dbReference type="GO" id="GO:0008380">
    <property type="term" value="P:RNA splicing"/>
    <property type="evidence" value="ECO:0007669"/>
    <property type="project" value="UniProtKB-KW"/>
</dbReference>
<keyword evidence="4" id="KW-0508">mRNA splicing</keyword>
<dbReference type="Gene3D" id="2.130.10.10">
    <property type="entry name" value="YVTN repeat-like/Quinoprotein amine dehydrogenase"/>
    <property type="match status" value="3"/>
</dbReference>
<dbReference type="InterPro" id="IPR018846">
    <property type="entry name" value="Beta-prop_RSE1/DDB1/CPSF1_1st"/>
</dbReference>
<feature type="domain" description="RSE1/DDB1/CPSF1 second beta-propeller" evidence="10">
    <location>
        <begin position="480"/>
        <end position="729"/>
    </location>
</feature>
<feature type="domain" description="RSE1/DDB1/CPSF1 C-terminal" evidence="8">
    <location>
        <begin position="827"/>
        <end position="1146"/>
    </location>
</feature>
<dbReference type="InterPro" id="IPR058543">
    <property type="entry name" value="Beta-prop_RSE1/DDB1/CPSF1_2nd"/>
</dbReference>
<evidence type="ECO:0000256" key="1">
    <source>
        <dbReference type="ARBA" id="ARBA00004123"/>
    </source>
</evidence>
<organism evidence="11 12">
    <name type="scientific">Cyprinus carpio</name>
    <name type="common">Common carp</name>
    <dbReference type="NCBI Taxonomy" id="7962"/>
    <lineage>
        <taxon>Eukaryota</taxon>
        <taxon>Metazoa</taxon>
        <taxon>Chordata</taxon>
        <taxon>Craniata</taxon>
        <taxon>Vertebrata</taxon>
        <taxon>Euteleostomi</taxon>
        <taxon>Actinopterygii</taxon>
        <taxon>Neopterygii</taxon>
        <taxon>Teleostei</taxon>
        <taxon>Ostariophysi</taxon>
        <taxon>Cypriniformes</taxon>
        <taxon>Cyprinidae</taxon>
        <taxon>Cyprininae</taxon>
        <taxon>Cyprinus</taxon>
    </lineage>
</organism>
<comment type="subcellular location">
    <subcellularLocation>
        <location evidence="1">Nucleus</location>
    </subcellularLocation>
</comment>
<dbReference type="Ensembl" id="ENSCCRT00020017112.1">
    <property type="protein sequence ID" value="ENSCCRP00020015568.1"/>
    <property type="gene ID" value="ENSCCRG00020007505.1"/>
</dbReference>
<evidence type="ECO:0000259" key="9">
    <source>
        <dbReference type="Pfam" id="PF10433"/>
    </source>
</evidence>
<accession>A0A8C2CS93</accession>
<dbReference type="Proteomes" id="UP000694701">
    <property type="component" value="Unplaced"/>
</dbReference>
<dbReference type="GO" id="GO:0003676">
    <property type="term" value="F:nucleic acid binding"/>
    <property type="evidence" value="ECO:0007669"/>
    <property type="project" value="InterPro"/>
</dbReference>
<evidence type="ECO:0000256" key="7">
    <source>
        <dbReference type="ARBA" id="ARBA00040929"/>
    </source>
</evidence>
<evidence type="ECO:0000259" key="8">
    <source>
        <dbReference type="Pfam" id="PF03178"/>
    </source>
</evidence>
<evidence type="ECO:0000256" key="6">
    <source>
        <dbReference type="ARBA" id="ARBA00038266"/>
    </source>
</evidence>
<evidence type="ECO:0000313" key="11">
    <source>
        <dbReference type="Ensembl" id="ENSCCRP00020015568.1"/>
    </source>
</evidence>
<keyword evidence="5" id="KW-0539">Nucleus</keyword>
<keyword evidence="2" id="KW-0507">mRNA processing</keyword>
<dbReference type="SUPFAM" id="SSF50978">
    <property type="entry name" value="WD40 repeat-like"/>
    <property type="match status" value="1"/>
</dbReference>
<dbReference type="Pfam" id="PF10433">
    <property type="entry name" value="Beta-prop_RSE1_1st"/>
    <property type="match status" value="1"/>
</dbReference>
<dbReference type="FunFam" id="2.130.10.10:FF:000041">
    <property type="entry name" value="Splicing factor 3b subunit 3"/>
    <property type="match status" value="1"/>
</dbReference>
<dbReference type="GO" id="GO:0006397">
    <property type="term" value="P:mRNA processing"/>
    <property type="evidence" value="ECO:0007669"/>
    <property type="project" value="UniProtKB-KW"/>
</dbReference>
<dbReference type="InterPro" id="IPR050358">
    <property type="entry name" value="RSE1/DDB1/CFT1"/>
</dbReference>
<dbReference type="AlphaFoldDB" id="A0A8C2CS93"/>
<dbReference type="FunFam" id="2.130.10.10:FF:001721">
    <property type="entry name" value="Spliceosomal protein sap, putative"/>
    <property type="match status" value="1"/>
</dbReference>
<reference evidence="11" key="1">
    <citation type="submission" date="2025-08" db="UniProtKB">
        <authorList>
            <consortium name="Ensembl"/>
        </authorList>
    </citation>
    <scope>IDENTIFICATION</scope>
</reference>
<name>A0A8C2CS93_CYPCA</name>
<dbReference type="InterPro" id="IPR036322">
    <property type="entry name" value="WD40_repeat_dom_sf"/>
</dbReference>
<dbReference type="InterPro" id="IPR004871">
    <property type="entry name" value="RSE1/DDB1/CPSF1_C"/>
</dbReference>
<dbReference type="Gene3D" id="1.10.150.910">
    <property type="match status" value="1"/>
</dbReference>
<dbReference type="PANTHER" id="PTHR10644">
    <property type="entry name" value="DNA REPAIR/RNA PROCESSING CPSF FAMILY"/>
    <property type="match status" value="1"/>
</dbReference>
<dbReference type="SUPFAM" id="SSF69322">
    <property type="entry name" value="Tricorn protease domain 2"/>
    <property type="match status" value="1"/>
</dbReference>
<dbReference type="GO" id="GO:0005681">
    <property type="term" value="C:spliceosomal complex"/>
    <property type="evidence" value="ECO:0007669"/>
    <property type="project" value="UniProtKB-KW"/>
</dbReference>
<evidence type="ECO:0000256" key="4">
    <source>
        <dbReference type="ARBA" id="ARBA00023187"/>
    </source>
</evidence>
<dbReference type="InterPro" id="IPR015943">
    <property type="entry name" value="WD40/YVTN_repeat-like_dom_sf"/>
</dbReference>
<feature type="domain" description="RSE1/DDB1/CPSF1 first beta-propeller" evidence="9">
    <location>
        <begin position="14"/>
        <end position="400"/>
    </location>
</feature>
<keyword evidence="3" id="KW-0747">Spliceosome</keyword>
<dbReference type="FunFam" id="1.10.150.910:FF:000002">
    <property type="entry name" value="Splicing factor 3B subunit 3"/>
    <property type="match status" value="1"/>
</dbReference>
<evidence type="ECO:0000256" key="2">
    <source>
        <dbReference type="ARBA" id="ARBA00022664"/>
    </source>
</evidence>
<sequence>MFLYNLTLQRATGISHAIHGNFSGTKQQEIVVSRGKILELLRPDANTGKVHTLLTMEVFGVIRSLMAFRLTGGTKDYVVVGSDSGRIVILEYHPSKNMFEKIHQETFGKSGCRRIVPGQFLAVDPKGRAFMIGAIEKQKLVYILNRDAAARLTISSPLEAHKANTLVYHVVGVDVGFENPMFACLEMDYEEADNDPTGEAAANTQQTLTFYELDLGLNHVVRKYSEALEEHGNFLITVPGGSDGPSGVLICSENYITYKNFGDQPDIRCPIPRRRNDLDDPERGMIFVCSATHKTKSMFFFLAQTEQGDIFKVTLETDEEMVTEIRMKYFDTIPVATAMCVLKTGFLFVATEFGNHYLYQIAHLGDDDEEPEFSSAMPLEEGDTFFFQPRPLKNLVLVDEQENLSPIMSCQIADLANEDTPQLYVACGRGPRSTLRVLRHGLEVSEMAVSELPGNPNAVWTVRRHVEGKRPINSFIAFAVWVYPDGIRHIRADKRVNEWKTPGKKTIVRCAVNQRQVVIALTGGELVYFEMDPSGQLNEYTERKEMSADVVCMSLANVPPGEQRSRFLAVGLVDNTVRIISLDPSDCLQPLSMQALPAQPESLCIVEMGGVEKQDELGEKGTIGFLYLNIGLQNGVLLRTVLDPVTGDLSDTRTRYLGSRPVKLFRVRMQAQDAVLAMSSRSWLSYSYQSRFHLTPLSYETLEYASGFASEQCPEGIVAISTNTLRILALEKLGAIFNQVAFPLQYTPRKFVIHPETNNLILIETDHNAYTEATKAQRKQQMAEEMVEAAGEDERELAAEMAAAFLNENLPEAIFGAPKAGSGQWASLVRMINPIQGNTLDLVQLEQNEAAFSVAVCRFSNGGDDWYVLVGVARDMILNPRSVGGGYIYTYRLVGGGDKLEFLHKTPVEDVPLAIAPFQGRVLVGVGKLLRIYDLGKKKLLRKCENKHVPNLVTGIHTIGQRVIVSDVQESLFWVRYRRNENQLIIFADDTYPRWVTTACLLDYDTMAAADKFGNICIVRLPPNTSDDVDEDPTGNKALWDRGLLNGASQKAEVIINYHIGETVLSLQKTTLIPGGSESLVYTTLSGGIGILVPFTSHEDHDFFQHLEMHMRSEFPPLCGRDHLSFRSYYFPVKNVIDGDLCEQFNSMDPHKQKSVSEELDRTPPEVSKKLEDIRTRYAF</sequence>
<proteinExistence type="inferred from homology"/>
<evidence type="ECO:0000256" key="3">
    <source>
        <dbReference type="ARBA" id="ARBA00022728"/>
    </source>
</evidence>
<dbReference type="Pfam" id="PF23726">
    <property type="entry name" value="Beta-prop_RSE1_2nd"/>
    <property type="match status" value="1"/>
</dbReference>
<evidence type="ECO:0000259" key="10">
    <source>
        <dbReference type="Pfam" id="PF23726"/>
    </source>
</evidence>
<comment type="similarity">
    <text evidence="6">Belongs to the RSE1 family.</text>
</comment>
<evidence type="ECO:0000256" key="5">
    <source>
        <dbReference type="ARBA" id="ARBA00023242"/>
    </source>
</evidence>
<protein>
    <recommendedName>
        <fullName evidence="7">Splicing factor 3B subunit 3</fullName>
    </recommendedName>
</protein>
<dbReference type="FunFam" id="2.130.10.10:FF:000027">
    <property type="entry name" value="Splicing factor 3B subunit 3"/>
    <property type="match status" value="1"/>
</dbReference>